<gene>
    <name evidence="1" type="ORF">FJZ47_17390</name>
</gene>
<accession>A0A938B5G2</accession>
<dbReference type="SUPFAM" id="SSF53067">
    <property type="entry name" value="Actin-like ATPase domain"/>
    <property type="match status" value="1"/>
</dbReference>
<dbReference type="AlphaFoldDB" id="A0A938B5G2"/>
<dbReference type="EMBL" id="VGLS01000611">
    <property type="protein sequence ID" value="MBM3225555.1"/>
    <property type="molecule type" value="Genomic_DNA"/>
</dbReference>
<reference evidence="1" key="1">
    <citation type="submission" date="2019-03" db="EMBL/GenBank/DDBJ databases">
        <title>Lake Tanganyika Metagenome-Assembled Genomes (MAGs).</title>
        <authorList>
            <person name="Tran P."/>
        </authorList>
    </citation>
    <scope>NUCLEOTIDE SEQUENCE</scope>
    <source>
        <strain evidence="1">K_DeepCast_65m_m2_066</strain>
    </source>
</reference>
<proteinExistence type="predicted"/>
<dbReference type="PANTHER" id="PTHR18964:SF146">
    <property type="entry name" value="POLYPHOSPHATE GLUCOKINASE"/>
    <property type="match status" value="1"/>
</dbReference>
<dbReference type="Pfam" id="PF00480">
    <property type="entry name" value="ROK"/>
    <property type="match status" value="1"/>
</dbReference>
<dbReference type="InterPro" id="IPR043129">
    <property type="entry name" value="ATPase_NBD"/>
</dbReference>
<dbReference type="NCBIfam" id="NF045942">
    <property type="entry name" value="PolPhglucPhase"/>
    <property type="match status" value="1"/>
</dbReference>
<dbReference type="CDD" id="cd24058">
    <property type="entry name" value="ASKHA_NBD_ROK_PPGK"/>
    <property type="match status" value="1"/>
</dbReference>
<dbReference type="PANTHER" id="PTHR18964">
    <property type="entry name" value="ROK (REPRESSOR, ORF, KINASE) FAMILY"/>
    <property type="match status" value="1"/>
</dbReference>
<protein>
    <submittedName>
        <fullName evidence="1">ROK family protein</fullName>
    </submittedName>
</protein>
<comment type="caution">
    <text evidence="1">The sequence shown here is derived from an EMBL/GenBank/DDBJ whole genome shotgun (WGS) entry which is preliminary data.</text>
</comment>
<evidence type="ECO:0000313" key="1">
    <source>
        <dbReference type="EMBL" id="MBM3225555.1"/>
    </source>
</evidence>
<sequence length="266" mass="28039">MEILGIDIGGTGIKGAPVDTVTGELLGERFRLLTPTPATPEAVSATVAEVARHFNWQGPIGCGFPAAIRGGKVRTAANVDKSWIGAKAEALFQEATGCPVTVVNDADAAGYAEMRFGAGQGRDGVVLIVTLGTDIGTALFVNGRLVPNTELGHIEVRGKDAERRAAASVRDKKKLGWKKWAKRVDEYLQHMNAYLWPDLIIIGGGVSKNAEKFLPLLKVETEVVAAQLENEAGIVGAALAPLYRTSAVESPAVAAVPLMANDEVTD</sequence>
<name>A0A938B5G2_UNCTE</name>
<dbReference type="InterPro" id="IPR000600">
    <property type="entry name" value="ROK"/>
</dbReference>
<organism evidence="1 2">
    <name type="scientific">Tectimicrobiota bacterium</name>
    <dbReference type="NCBI Taxonomy" id="2528274"/>
    <lineage>
        <taxon>Bacteria</taxon>
        <taxon>Pseudomonadati</taxon>
        <taxon>Nitrospinota/Tectimicrobiota group</taxon>
        <taxon>Candidatus Tectimicrobiota</taxon>
    </lineage>
</organism>
<evidence type="ECO:0000313" key="2">
    <source>
        <dbReference type="Proteomes" id="UP000712673"/>
    </source>
</evidence>
<dbReference type="Proteomes" id="UP000712673">
    <property type="component" value="Unassembled WGS sequence"/>
</dbReference>
<dbReference type="Gene3D" id="3.30.420.40">
    <property type="match status" value="2"/>
</dbReference>